<organism evidence="6 7">
    <name type="scientific">Pseudonocardia parietis</name>
    <dbReference type="NCBI Taxonomy" id="570936"/>
    <lineage>
        <taxon>Bacteria</taxon>
        <taxon>Bacillati</taxon>
        <taxon>Actinomycetota</taxon>
        <taxon>Actinomycetes</taxon>
        <taxon>Pseudonocardiales</taxon>
        <taxon>Pseudonocardiaceae</taxon>
        <taxon>Pseudonocardia</taxon>
    </lineage>
</organism>
<dbReference type="PANTHER" id="PTHR43400:SF10">
    <property type="entry name" value="3-OXOSTEROID 1-DEHYDROGENASE"/>
    <property type="match status" value="1"/>
</dbReference>
<dbReference type="RefSeq" id="WP_210027827.1">
    <property type="nucleotide sequence ID" value="NZ_JAGINU010000001.1"/>
</dbReference>
<dbReference type="SUPFAM" id="SSF56425">
    <property type="entry name" value="Succinate dehydrogenase/fumarate reductase flavoprotein, catalytic domain"/>
    <property type="match status" value="1"/>
</dbReference>
<protein>
    <submittedName>
        <fullName evidence="6">Succinate dehydrogenase/fumarate reductase flavoprotein subunit</fullName>
    </submittedName>
</protein>
<keyword evidence="3" id="KW-0274">FAD</keyword>
<dbReference type="PRINTS" id="PR00411">
    <property type="entry name" value="PNDRDTASEI"/>
</dbReference>
<keyword evidence="7" id="KW-1185">Reference proteome</keyword>
<reference evidence="6 7" key="1">
    <citation type="submission" date="2021-03" db="EMBL/GenBank/DDBJ databases">
        <title>Sequencing the genomes of 1000 actinobacteria strains.</title>
        <authorList>
            <person name="Klenk H.-P."/>
        </authorList>
    </citation>
    <scope>NUCLEOTIDE SEQUENCE [LARGE SCALE GENOMIC DNA]</scope>
    <source>
        <strain evidence="6 7">DSM 45256</strain>
    </source>
</reference>
<dbReference type="InterPro" id="IPR027477">
    <property type="entry name" value="Succ_DH/fumarate_Rdtase_cat_sf"/>
</dbReference>
<evidence type="ECO:0000256" key="3">
    <source>
        <dbReference type="ARBA" id="ARBA00022827"/>
    </source>
</evidence>
<dbReference type="Proteomes" id="UP001519295">
    <property type="component" value="Unassembled WGS sequence"/>
</dbReference>
<comment type="caution">
    <text evidence="6">The sequence shown here is derived from an EMBL/GenBank/DDBJ whole genome shotgun (WGS) entry which is preliminary data.</text>
</comment>
<evidence type="ECO:0000256" key="1">
    <source>
        <dbReference type="ARBA" id="ARBA00001974"/>
    </source>
</evidence>
<comment type="cofactor">
    <cofactor evidence="1">
        <name>FAD</name>
        <dbReference type="ChEBI" id="CHEBI:57692"/>
    </cofactor>
</comment>
<gene>
    <name evidence="6" type="ORF">JOF36_003376</name>
</gene>
<sequence>MGNNRWDEVYDVVVVGSGGGALTAALLASHGGASVLVVEKDTYIGGTTAVSGGDMWIPNSRHVRDRDSREDAIAYVHRLSDGRECDPSLVEVYVDTAPEALEYLEEHTGLDTEPHIGLDDYYSVIGDRIPGVRPFPRSVSIKPYPAGPELGEELARKINKGPWVPPVEVSFPESRRGGIDAAELEKREKEVWRAKGGGLIAALLKGLVDAGVEVRTETPAVGLVTDDDAAVVGVEVGGTGGERRIGARKGVVLACGGFEWNAEMVQTFIGYEVKPMTPWANTGDGHLMAMEAGAKLGSMTTFFSYGVVYEPWEKGRDGNPLPQMIMGLGPGSIIVNQQGNRFMHGGYTYNDFSHPFNSFDQRNPGFTNKPPAWIVFGSRHFETGIMGSKPGIELNLTGPDGQEPPEWLAEAGSVAELAEKIGIAPEALAATVDRYNTYAEKGEDPDWADPLQTHVLTGPDSVTIEPVLGPRYGAIQQWPGTIGTNGGLRIDADGRALGNRVPIIDGLYAAGNTSASVLGATYPGGGGCIGPSVTMGYRAGRHVATRPSRPID</sequence>
<feature type="domain" description="FAD-dependent oxidoreductase 2 FAD-binding" evidence="5">
    <location>
        <begin position="11"/>
        <end position="528"/>
    </location>
</feature>
<dbReference type="InterPro" id="IPR003953">
    <property type="entry name" value="FAD-dep_OxRdtase_2_FAD-bd"/>
</dbReference>
<dbReference type="Pfam" id="PF00890">
    <property type="entry name" value="FAD_binding_2"/>
    <property type="match status" value="1"/>
</dbReference>
<keyword evidence="4" id="KW-0560">Oxidoreductase</keyword>
<evidence type="ECO:0000313" key="6">
    <source>
        <dbReference type="EMBL" id="MBP2367680.1"/>
    </source>
</evidence>
<name>A0ABS4VUU1_9PSEU</name>
<evidence type="ECO:0000313" key="7">
    <source>
        <dbReference type="Proteomes" id="UP001519295"/>
    </source>
</evidence>
<dbReference type="SUPFAM" id="SSF51905">
    <property type="entry name" value="FAD/NAD(P)-binding domain"/>
    <property type="match status" value="1"/>
</dbReference>
<evidence type="ECO:0000259" key="5">
    <source>
        <dbReference type="Pfam" id="PF00890"/>
    </source>
</evidence>
<evidence type="ECO:0000256" key="2">
    <source>
        <dbReference type="ARBA" id="ARBA00022630"/>
    </source>
</evidence>
<dbReference type="PANTHER" id="PTHR43400">
    <property type="entry name" value="FUMARATE REDUCTASE"/>
    <property type="match status" value="1"/>
</dbReference>
<dbReference type="Gene3D" id="3.90.700.10">
    <property type="entry name" value="Succinate dehydrogenase/fumarate reductase flavoprotein, catalytic domain"/>
    <property type="match status" value="1"/>
</dbReference>
<evidence type="ECO:0000256" key="4">
    <source>
        <dbReference type="ARBA" id="ARBA00023002"/>
    </source>
</evidence>
<dbReference type="EMBL" id="JAGINU010000001">
    <property type="protein sequence ID" value="MBP2367680.1"/>
    <property type="molecule type" value="Genomic_DNA"/>
</dbReference>
<keyword evidence="2" id="KW-0285">Flavoprotein</keyword>
<dbReference type="InterPro" id="IPR050315">
    <property type="entry name" value="FAD-oxidoreductase_2"/>
</dbReference>
<dbReference type="InterPro" id="IPR036188">
    <property type="entry name" value="FAD/NAD-bd_sf"/>
</dbReference>
<accession>A0ABS4VUU1</accession>
<dbReference type="Gene3D" id="3.50.50.60">
    <property type="entry name" value="FAD/NAD(P)-binding domain"/>
    <property type="match status" value="2"/>
</dbReference>
<proteinExistence type="predicted"/>